<evidence type="ECO:0000256" key="13">
    <source>
        <dbReference type="ARBA" id="ARBA00071271"/>
    </source>
</evidence>
<evidence type="ECO:0000313" key="19">
    <source>
        <dbReference type="EMBL" id="ALL53608.1"/>
    </source>
</evidence>
<sequence>MQKLQGLKPERVFKHFEALTRIPRESGNERQVSDFLVQFARNLGLPVYQDDNLNVIIKKPATAGYEDHPRVILQGHMDMVAAKRDDYDFDFRTDPIPLVVDGDWIKTEGTTLGADNGIALAMAMAILEDKDLQHPELTVLFTTEEEVGMFGAKRVNSKDIEGEILINLDTEDEGVFITSCAGGVRALVTLPLTYQEANWDKKGFMITIDGLRGGHSGIDIDKHRANAILLMGRLLYGLDQAIGIDISHIDGGEKMNAIARFAKSKVYILDDQLEAFKEYIESFTEIVRNEYRGSDPAIRVTIEETFHDNMVFSDDAKHSLLHLLRLFPNGIQSMSTSIEDLVESSLNVGEIRVADDCVYINTAVRSSMKSRKDEIVERLSILTELTGAQLKLTGEYPEWEFAEKSPIRELMLEVYREMFHREAQVRAIHAGLECGYFKQKWPHIDLISIGPDIRGAHTPEERLSISSTQRTYQFLCEVLRRI</sequence>
<dbReference type="PANTHER" id="PTHR43501">
    <property type="entry name" value="CYTOSOL NON-SPECIFIC DIPEPTIDASE"/>
    <property type="match status" value="1"/>
</dbReference>
<dbReference type="GO" id="GO:0006508">
    <property type="term" value="P:proteolysis"/>
    <property type="evidence" value="ECO:0007669"/>
    <property type="project" value="UniProtKB-KW"/>
</dbReference>
<dbReference type="Pfam" id="PF07687">
    <property type="entry name" value="M20_dimer"/>
    <property type="match status" value="1"/>
</dbReference>
<evidence type="ECO:0000256" key="9">
    <source>
        <dbReference type="ARBA" id="ARBA00036421"/>
    </source>
</evidence>
<keyword evidence="4" id="KW-0479">Metal-binding</keyword>
<dbReference type="GO" id="GO:0005829">
    <property type="term" value="C:cytosol"/>
    <property type="evidence" value="ECO:0007669"/>
    <property type="project" value="TreeGrafter"/>
</dbReference>
<dbReference type="EMBL" id="KP867045">
    <property type="protein sequence ID" value="ALL53608.1"/>
    <property type="molecule type" value="Genomic_DNA"/>
</dbReference>
<evidence type="ECO:0000256" key="15">
    <source>
        <dbReference type="ARBA" id="ARBA00076004"/>
    </source>
</evidence>
<evidence type="ECO:0000256" key="4">
    <source>
        <dbReference type="ARBA" id="ARBA00022723"/>
    </source>
</evidence>
<comment type="cofactor">
    <cofactor evidence="2">
        <name>Zn(2+)</name>
        <dbReference type="ChEBI" id="CHEBI:29105"/>
    </cofactor>
</comment>
<keyword evidence="8" id="KW-0170">Cobalt</keyword>
<dbReference type="PRINTS" id="PR00934">
    <property type="entry name" value="XHISDIPTASE"/>
</dbReference>
<name>A0A141GNI0_9FIRM</name>
<evidence type="ECO:0000256" key="2">
    <source>
        <dbReference type="ARBA" id="ARBA00001947"/>
    </source>
</evidence>
<evidence type="ECO:0000256" key="11">
    <source>
        <dbReference type="ARBA" id="ARBA00044252"/>
    </source>
</evidence>
<keyword evidence="5" id="KW-0378">Hydrolase</keyword>
<keyword evidence="6" id="KW-0862">Zinc</keyword>
<comment type="cofactor">
    <cofactor evidence="1">
        <name>Co(2+)</name>
        <dbReference type="ChEBI" id="CHEBI:48828"/>
    </cofactor>
</comment>
<reference evidence="19" key="1">
    <citation type="submission" date="2015-02" db="EMBL/GenBank/DDBJ databases">
        <authorList>
            <person name="Chooi Y.-H."/>
        </authorList>
    </citation>
    <scope>NUCLEOTIDE SEQUENCE</scope>
</reference>
<evidence type="ECO:0000256" key="3">
    <source>
        <dbReference type="ARBA" id="ARBA00022670"/>
    </source>
</evidence>
<accession>A0A141GNI0</accession>
<evidence type="ECO:0000256" key="16">
    <source>
        <dbReference type="ARBA" id="ARBA00077688"/>
    </source>
</evidence>
<dbReference type="GO" id="GO:0046872">
    <property type="term" value="F:metal ion binding"/>
    <property type="evidence" value="ECO:0007669"/>
    <property type="project" value="UniProtKB-KW"/>
</dbReference>
<dbReference type="PIRSF" id="PIRSF016599">
    <property type="entry name" value="Xaa-His_dipept"/>
    <property type="match status" value="1"/>
</dbReference>
<comment type="catalytic activity">
    <reaction evidence="9">
        <text>Hydrolysis of dipeptides, preferentially hydrophobic dipeptides including prolyl amino acids.</text>
        <dbReference type="EC" id="3.4.13.18"/>
    </reaction>
</comment>
<evidence type="ECO:0000256" key="5">
    <source>
        <dbReference type="ARBA" id="ARBA00022801"/>
    </source>
</evidence>
<dbReference type="EC" id="3.4.13.18" evidence="10"/>
<protein>
    <recommendedName>
        <fullName evidence="13">Cytosol non-specific dipeptidase</fullName>
        <ecNumber evidence="10">3.4.13.18</ecNumber>
    </recommendedName>
    <alternativeName>
        <fullName evidence="16">Aminoacyl-histidine dipeptidase</fullName>
    </alternativeName>
    <alternativeName>
        <fullName evidence="15">Beta-alanyl-histidine dipeptidase</fullName>
    </alternativeName>
    <alternativeName>
        <fullName evidence="14">Carnosinase</fullName>
    </alternativeName>
    <alternativeName>
        <fullName evidence="11">Peptidase D</fullName>
    </alternativeName>
    <alternativeName>
        <fullName evidence="17">Xaa-His dipeptidase</fullName>
    </alternativeName>
</protein>
<evidence type="ECO:0000256" key="7">
    <source>
        <dbReference type="ARBA" id="ARBA00023049"/>
    </source>
</evidence>
<evidence type="ECO:0000256" key="17">
    <source>
        <dbReference type="ARBA" id="ARBA00078074"/>
    </source>
</evidence>
<evidence type="ECO:0000256" key="14">
    <source>
        <dbReference type="ARBA" id="ARBA00075285"/>
    </source>
</evidence>
<evidence type="ECO:0000256" key="12">
    <source>
        <dbReference type="ARBA" id="ARBA00061423"/>
    </source>
</evidence>
<keyword evidence="7" id="KW-0482">Metalloprotease</keyword>
<dbReference type="AlphaFoldDB" id="A0A141GNI0"/>
<dbReference type="Pfam" id="PF01546">
    <property type="entry name" value="Peptidase_M20"/>
    <property type="match status" value="1"/>
</dbReference>
<dbReference type="NCBIfam" id="TIGR01893">
    <property type="entry name" value="aa-his-dipept"/>
    <property type="match status" value="1"/>
</dbReference>
<dbReference type="Gene3D" id="3.40.630.10">
    <property type="entry name" value="Zn peptidases"/>
    <property type="match status" value="2"/>
</dbReference>
<evidence type="ECO:0000256" key="10">
    <source>
        <dbReference type="ARBA" id="ARBA00038976"/>
    </source>
</evidence>
<dbReference type="InterPro" id="IPR011650">
    <property type="entry name" value="Peptidase_M20_dimer"/>
</dbReference>
<evidence type="ECO:0000256" key="6">
    <source>
        <dbReference type="ARBA" id="ARBA00022833"/>
    </source>
</evidence>
<dbReference type="FunFam" id="3.40.630.10:FF:000072">
    <property type="entry name" value="Aminoacyl-histidine dipeptidase"/>
    <property type="match status" value="1"/>
</dbReference>
<dbReference type="GO" id="GO:0070573">
    <property type="term" value="F:metallodipeptidase activity"/>
    <property type="evidence" value="ECO:0007669"/>
    <property type="project" value="TreeGrafter"/>
</dbReference>
<dbReference type="InterPro" id="IPR002933">
    <property type="entry name" value="Peptidase_M20"/>
</dbReference>
<evidence type="ECO:0000259" key="18">
    <source>
        <dbReference type="Pfam" id="PF07687"/>
    </source>
</evidence>
<comment type="similarity">
    <text evidence="12">Belongs to the peptidase M20C family.</text>
</comment>
<dbReference type="InterPro" id="IPR001160">
    <property type="entry name" value="Peptidase_M20C"/>
</dbReference>
<keyword evidence="3" id="KW-0645">Protease</keyword>
<dbReference type="CDD" id="cd03890">
    <property type="entry name" value="M20_pepD"/>
    <property type="match status" value="1"/>
</dbReference>
<dbReference type="FunFam" id="3.40.630.10:FF:000015">
    <property type="entry name" value="Aminoacyl-histidine dipeptidase PepD"/>
    <property type="match status" value="1"/>
</dbReference>
<evidence type="ECO:0000256" key="8">
    <source>
        <dbReference type="ARBA" id="ARBA00023285"/>
    </source>
</evidence>
<dbReference type="PANTHER" id="PTHR43501:SF1">
    <property type="entry name" value="CYTOSOL NON-SPECIFIC DIPEPTIDASE"/>
    <property type="match status" value="1"/>
</dbReference>
<proteinExistence type="inferred from homology"/>
<organism evidence="19">
    <name type="scientific">uncultured firmicutes bacterium contig_61</name>
    <dbReference type="NCBI Taxonomy" id="1643555"/>
    <lineage>
        <taxon>Bacteria</taxon>
        <taxon>Bacillati</taxon>
        <taxon>Bacillota</taxon>
        <taxon>environmental samples</taxon>
    </lineage>
</organism>
<feature type="domain" description="Peptidase M20 dimerisation" evidence="18">
    <location>
        <begin position="209"/>
        <end position="292"/>
    </location>
</feature>
<evidence type="ECO:0000256" key="1">
    <source>
        <dbReference type="ARBA" id="ARBA00001941"/>
    </source>
</evidence>
<dbReference type="SUPFAM" id="SSF53187">
    <property type="entry name" value="Zn-dependent exopeptidases"/>
    <property type="match status" value="1"/>
</dbReference>